<reference evidence="3" key="1">
    <citation type="journal article" date="2016" name="Syst. Appl. Microbiol.">
        <title>Thermococcus piezophilus sp. nov., a novel hyperthermophilic and piezophilic archaeon with a broad pressure range for growth, isolated from a deepest hydrothermal vent at the Mid-Cayman Rise.</title>
        <authorList>
            <person name="Dalmasso C."/>
            <person name="Oger P."/>
            <person name="Selva G."/>
            <person name="Courtine D."/>
            <person name="L'Haridon S."/>
            <person name="Garlaschelli A."/>
            <person name="Roussel E."/>
            <person name="Miyazaki J."/>
            <person name="Reveillaud J."/>
            <person name="Jebbar M."/>
            <person name="Takai K."/>
            <person name="Maignien L."/>
            <person name="Alain K."/>
        </authorList>
    </citation>
    <scope>NUCLEOTIDE SEQUENCE [LARGE SCALE GENOMIC DNA]</scope>
    <source>
        <strain evidence="3">CDGS</strain>
    </source>
</reference>
<dbReference type="KEGG" id="tpie:A7C91_00870"/>
<feature type="domain" description="DUF835" evidence="1">
    <location>
        <begin position="30"/>
        <end position="138"/>
    </location>
</feature>
<dbReference type="STRING" id="1712654.A7C91_00870"/>
<dbReference type="OrthoDB" id="89705at2157"/>
<sequence>MPFKGKAIQTGPRIINYRYLNEVLKRDPARTKILITRKPPFDIMGNNIYQIWLTKVPHSNAVHPSKLHVIEQMVWEHLQNGKVDVILDAVEYLMIEHGVEPTLRFVSKLRDMALLMDSNFYVTVSDGLDNKVLILLKRIVE</sequence>
<name>A0A172WEW6_9EURY</name>
<dbReference type="GeneID" id="28494702"/>
<dbReference type="RefSeq" id="WP_068664095.1">
    <property type="nucleotide sequence ID" value="NZ_CP015520.1"/>
</dbReference>
<dbReference type="Proteomes" id="UP000076969">
    <property type="component" value="Chromosome"/>
</dbReference>
<protein>
    <recommendedName>
        <fullName evidence="1">DUF835 domain-containing protein</fullName>
    </recommendedName>
</protein>
<dbReference type="AlphaFoldDB" id="A0A172WEW6"/>
<dbReference type="EMBL" id="CP015520">
    <property type="protein sequence ID" value="ANF21909.1"/>
    <property type="molecule type" value="Genomic_DNA"/>
</dbReference>
<dbReference type="Pfam" id="PF05763">
    <property type="entry name" value="DUF835"/>
    <property type="match status" value="1"/>
</dbReference>
<dbReference type="InterPro" id="IPR008553">
    <property type="entry name" value="DUF835"/>
</dbReference>
<proteinExistence type="predicted"/>
<accession>A0A172WEW6</accession>
<evidence type="ECO:0000259" key="1">
    <source>
        <dbReference type="Pfam" id="PF05763"/>
    </source>
</evidence>
<evidence type="ECO:0000313" key="3">
    <source>
        <dbReference type="Proteomes" id="UP000076969"/>
    </source>
</evidence>
<organism evidence="2 3">
    <name type="scientific">Thermococcus piezophilus</name>
    <dbReference type="NCBI Taxonomy" id="1712654"/>
    <lineage>
        <taxon>Archaea</taxon>
        <taxon>Methanobacteriati</taxon>
        <taxon>Methanobacteriota</taxon>
        <taxon>Thermococci</taxon>
        <taxon>Thermococcales</taxon>
        <taxon>Thermococcaceae</taxon>
        <taxon>Thermococcus</taxon>
    </lineage>
</organism>
<keyword evidence="3" id="KW-1185">Reference proteome</keyword>
<gene>
    <name evidence="2" type="ORF">A7C91_00870</name>
</gene>
<evidence type="ECO:0000313" key="2">
    <source>
        <dbReference type="EMBL" id="ANF21909.1"/>
    </source>
</evidence>